<dbReference type="SUPFAM" id="SSF53649">
    <property type="entry name" value="Alkaline phosphatase-like"/>
    <property type="match status" value="1"/>
</dbReference>
<dbReference type="InterPro" id="IPR007312">
    <property type="entry name" value="Phosphoesterase"/>
</dbReference>
<evidence type="ECO:0000313" key="2">
    <source>
        <dbReference type="EMBL" id="ASU35445.1"/>
    </source>
</evidence>
<name>A0A223P011_9SPHI</name>
<dbReference type="PANTHER" id="PTHR31956">
    <property type="entry name" value="NON-SPECIFIC PHOSPHOLIPASE C4-RELATED"/>
    <property type="match status" value="1"/>
</dbReference>
<dbReference type="AlphaFoldDB" id="A0A223P011"/>
<dbReference type="PANTHER" id="PTHR31956:SF2">
    <property type="entry name" value="NON-SPECIFIC PHOSPHOLIPASE C6"/>
    <property type="match status" value="1"/>
</dbReference>
<gene>
    <name evidence="2" type="ORF">MuYL_3560</name>
</gene>
<dbReference type="KEGG" id="muc:MuYL_3560"/>
<evidence type="ECO:0000256" key="1">
    <source>
        <dbReference type="ARBA" id="ARBA00022801"/>
    </source>
</evidence>
<dbReference type="InterPro" id="IPR017850">
    <property type="entry name" value="Alkaline_phosphatase_core_sf"/>
</dbReference>
<sequence>MPEKIKNVFILMLENHSFDNIFGRSGIPGINGLTGNETNSYNGNSYPVTQFTWDRMPSDPGHEFLDTLEQLCGQDNWCRAWQPGDTYPPPGHTIDNSGFVANYATSITEQTKIVHTSPPPLIDIGDVMSYFDTATQLPAIYELATQFAVCDNWFSSLPGPTWPNRFFAYAASSGSMDDSPSGFEQIMHERFKGYSFPHGSIFDLLKKGNYRLYQDKYSKLSFPIVQALKNIHWSELNDVSSFAEDLKKDYHYPLTLIEPNYGDIFFDTYRGGSSQHPMDGMHNGEALIKTVYEAIYNSPVWENSLLIITYDEHGGFYDHVAPPQAPKPEDGATGLSKHGFDFSRYGVRVPAVIVSPYIPANTVSNVLYDHSSMIKTVTENWGLPSLTNRDKLANSLSPLLTLDKPRDKSDCPSSLKLAPDAETSNFVITQEKLALLDNMPLPDSGNTLGFLQIAIKVDYELGLQTETNSYTQNTVKNPSTMGNAGRYINSVLEKLQSAIKAK</sequence>
<evidence type="ECO:0000313" key="3">
    <source>
        <dbReference type="Proteomes" id="UP000215002"/>
    </source>
</evidence>
<dbReference type="EMBL" id="CP022743">
    <property type="protein sequence ID" value="ASU35445.1"/>
    <property type="molecule type" value="Genomic_DNA"/>
</dbReference>
<dbReference type="Proteomes" id="UP000215002">
    <property type="component" value="Chromosome"/>
</dbReference>
<proteinExistence type="predicted"/>
<dbReference type="GO" id="GO:0016788">
    <property type="term" value="F:hydrolase activity, acting on ester bonds"/>
    <property type="evidence" value="ECO:0007669"/>
    <property type="project" value="InterPro"/>
</dbReference>
<keyword evidence="3" id="KW-1185">Reference proteome</keyword>
<protein>
    <submittedName>
        <fullName evidence="2">Phospholipase C</fullName>
    </submittedName>
</protein>
<reference evidence="2 3" key="1">
    <citation type="submission" date="2017-08" db="EMBL/GenBank/DDBJ databases">
        <title>Complete genome sequence of Mucilaginibacter sp. strain BJC16-A31.</title>
        <authorList>
            <consortium name="Henan University of Science and Technology"/>
            <person name="You X."/>
        </authorList>
    </citation>
    <scope>NUCLEOTIDE SEQUENCE [LARGE SCALE GENOMIC DNA]</scope>
    <source>
        <strain evidence="2 3">BJC16-A31</strain>
    </source>
</reference>
<organism evidence="2 3">
    <name type="scientific">Mucilaginibacter xinganensis</name>
    <dbReference type="NCBI Taxonomy" id="1234841"/>
    <lineage>
        <taxon>Bacteria</taxon>
        <taxon>Pseudomonadati</taxon>
        <taxon>Bacteroidota</taxon>
        <taxon>Sphingobacteriia</taxon>
        <taxon>Sphingobacteriales</taxon>
        <taxon>Sphingobacteriaceae</taxon>
        <taxon>Mucilaginibacter</taxon>
    </lineage>
</organism>
<keyword evidence="1" id="KW-0378">Hydrolase</keyword>
<dbReference type="GO" id="GO:0009395">
    <property type="term" value="P:phospholipid catabolic process"/>
    <property type="evidence" value="ECO:0007669"/>
    <property type="project" value="TreeGrafter"/>
</dbReference>
<dbReference type="Gene3D" id="3.40.720.10">
    <property type="entry name" value="Alkaline Phosphatase, subunit A"/>
    <property type="match status" value="2"/>
</dbReference>
<dbReference type="OrthoDB" id="980947at2"/>
<dbReference type="Pfam" id="PF04185">
    <property type="entry name" value="Phosphoesterase"/>
    <property type="match status" value="1"/>
</dbReference>
<accession>A0A223P011</accession>
<dbReference type="RefSeq" id="WP_094571626.1">
    <property type="nucleotide sequence ID" value="NZ_CP022743.1"/>
</dbReference>